<dbReference type="AlphaFoldDB" id="A0A8J2YB17"/>
<dbReference type="EMBL" id="BMIR01000002">
    <property type="protein sequence ID" value="GGE30968.1"/>
    <property type="molecule type" value="Genomic_DNA"/>
</dbReference>
<comment type="similarity">
    <text evidence="1 3">Belongs to the short-chain dehydrogenases/reductases (SDR) family.</text>
</comment>
<evidence type="ECO:0008006" key="6">
    <source>
        <dbReference type="Google" id="ProtNLM"/>
    </source>
</evidence>
<sequence length="271" mass="30277">MMQQNIVVITGATRGIGRHAAHYFARQGYTVVATGRNRERLDTLETELEQYGHEHAVCQMDVTRPEEIDEVVQYVVNQYGHLDVWINNAGAFAAIGPTWEVDAKTVINDLSTNIFGPLLCIQSVVPILLRQDYGCIINLVGGGTVGPFPYGNGYGTSKTAVARLTENLAAELANTSIKVFALDPGLNDTDMTRYQRESTVGKRYLPHMEQLFEEHADVPPNQAPQWMYYLAEGQLDAYIGRVVSVYDDLKALKEKAQHILENDLYTLRLSK</sequence>
<dbReference type="GO" id="GO:0016020">
    <property type="term" value="C:membrane"/>
    <property type="evidence" value="ECO:0007669"/>
    <property type="project" value="TreeGrafter"/>
</dbReference>
<evidence type="ECO:0000313" key="4">
    <source>
        <dbReference type="EMBL" id="GGE30968.1"/>
    </source>
</evidence>
<proteinExistence type="inferred from homology"/>
<organism evidence="4 5">
    <name type="scientific">Pullulanibacillus camelliae</name>
    <dbReference type="NCBI Taxonomy" id="1707096"/>
    <lineage>
        <taxon>Bacteria</taxon>
        <taxon>Bacillati</taxon>
        <taxon>Bacillota</taxon>
        <taxon>Bacilli</taxon>
        <taxon>Bacillales</taxon>
        <taxon>Sporolactobacillaceae</taxon>
        <taxon>Pullulanibacillus</taxon>
    </lineage>
</organism>
<dbReference type="InterPro" id="IPR002347">
    <property type="entry name" value="SDR_fam"/>
</dbReference>
<evidence type="ECO:0000256" key="3">
    <source>
        <dbReference type="RuleBase" id="RU000363"/>
    </source>
</evidence>
<name>A0A8J2YB17_9BACL</name>
<evidence type="ECO:0000256" key="1">
    <source>
        <dbReference type="ARBA" id="ARBA00006484"/>
    </source>
</evidence>
<protein>
    <recommendedName>
        <fullName evidence="6">SDR family oxidoreductase</fullName>
    </recommendedName>
</protein>
<accession>A0A8J2YB17</accession>
<keyword evidence="2" id="KW-0560">Oxidoreductase</keyword>
<keyword evidence="5" id="KW-1185">Reference proteome</keyword>
<reference evidence="4" key="1">
    <citation type="journal article" date="2014" name="Int. J. Syst. Evol. Microbiol.">
        <title>Complete genome sequence of Corynebacterium casei LMG S-19264T (=DSM 44701T), isolated from a smear-ripened cheese.</title>
        <authorList>
            <consortium name="US DOE Joint Genome Institute (JGI-PGF)"/>
            <person name="Walter F."/>
            <person name="Albersmeier A."/>
            <person name="Kalinowski J."/>
            <person name="Ruckert C."/>
        </authorList>
    </citation>
    <scope>NUCLEOTIDE SEQUENCE</scope>
    <source>
        <strain evidence="4">CGMCC 1.15371</strain>
    </source>
</reference>
<comment type="caution">
    <text evidence="4">The sequence shown here is derived from an EMBL/GenBank/DDBJ whole genome shotgun (WGS) entry which is preliminary data.</text>
</comment>
<dbReference type="PRINTS" id="PR00080">
    <property type="entry name" value="SDRFAMILY"/>
</dbReference>
<dbReference type="InterPro" id="IPR036291">
    <property type="entry name" value="NAD(P)-bd_dom_sf"/>
</dbReference>
<dbReference type="Pfam" id="PF00106">
    <property type="entry name" value="adh_short"/>
    <property type="match status" value="1"/>
</dbReference>
<gene>
    <name evidence="4" type="ORF">GCM10011391_07040</name>
</gene>
<dbReference type="PRINTS" id="PR00081">
    <property type="entry name" value="GDHRDH"/>
</dbReference>
<evidence type="ECO:0000256" key="2">
    <source>
        <dbReference type="ARBA" id="ARBA00023002"/>
    </source>
</evidence>
<dbReference type="GO" id="GO:0016491">
    <property type="term" value="F:oxidoreductase activity"/>
    <property type="evidence" value="ECO:0007669"/>
    <property type="project" value="UniProtKB-KW"/>
</dbReference>
<dbReference type="PANTHER" id="PTHR44196:SF1">
    <property type="entry name" value="DEHYDROGENASE_REDUCTASE SDR FAMILY MEMBER 7B"/>
    <property type="match status" value="1"/>
</dbReference>
<dbReference type="Proteomes" id="UP000628775">
    <property type="component" value="Unassembled WGS sequence"/>
</dbReference>
<reference evidence="4" key="2">
    <citation type="submission" date="2020-09" db="EMBL/GenBank/DDBJ databases">
        <authorList>
            <person name="Sun Q."/>
            <person name="Zhou Y."/>
        </authorList>
    </citation>
    <scope>NUCLEOTIDE SEQUENCE</scope>
    <source>
        <strain evidence="4">CGMCC 1.15371</strain>
    </source>
</reference>
<dbReference type="CDD" id="cd05233">
    <property type="entry name" value="SDR_c"/>
    <property type="match status" value="1"/>
</dbReference>
<dbReference type="PANTHER" id="PTHR44196">
    <property type="entry name" value="DEHYDROGENASE/REDUCTASE SDR FAMILY MEMBER 7B"/>
    <property type="match status" value="1"/>
</dbReference>
<dbReference type="Gene3D" id="3.40.50.720">
    <property type="entry name" value="NAD(P)-binding Rossmann-like Domain"/>
    <property type="match status" value="1"/>
</dbReference>
<evidence type="ECO:0000313" key="5">
    <source>
        <dbReference type="Proteomes" id="UP000628775"/>
    </source>
</evidence>
<dbReference type="SUPFAM" id="SSF51735">
    <property type="entry name" value="NAD(P)-binding Rossmann-fold domains"/>
    <property type="match status" value="1"/>
</dbReference>